<protein>
    <submittedName>
        <fullName evidence="2">Uncharacterized protein</fullName>
    </submittedName>
</protein>
<feature type="compositionally biased region" description="Basic and acidic residues" evidence="1">
    <location>
        <begin position="401"/>
        <end position="411"/>
    </location>
</feature>
<name>J5SE49_TRIAS</name>
<feature type="region of interest" description="Disordered" evidence="1">
    <location>
        <begin position="268"/>
        <end position="314"/>
    </location>
</feature>
<accession>J5SE49</accession>
<feature type="region of interest" description="Disordered" evidence="1">
    <location>
        <begin position="360"/>
        <end position="450"/>
    </location>
</feature>
<feature type="region of interest" description="Disordered" evidence="1">
    <location>
        <begin position="107"/>
        <end position="224"/>
    </location>
</feature>
<organism evidence="2 3">
    <name type="scientific">Trichosporon asahii var. asahii (strain ATCC 90039 / CBS 2479 / JCM 2466 / KCTC 7840 / NBRC 103889/ NCYC 2677 / UAMH 7654)</name>
    <name type="common">Yeast</name>
    <dbReference type="NCBI Taxonomy" id="1186058"/>
    <lineage>
        <taxon>Eukaryota</taxon>
        <taxon>Fungi</taxon>
        <taxon>Dikarya</taxon>
        <taxon>Basidiomycota</taxon>
        <taxon>Agaricomycotina</taxon>
        <taxon>Tremellomycetes</taxon>
        <taxon>Trichosporonales</taxon>
        <taxon>Trichosporonaceae</taxon>
        <taxon>Trichosporon</taxon>
    </lineage>
</organism>
<dbReference type="RefSeq" id="XP_014177032.1">
    <property type="nucleotide sequence ID" value="XM_014321557.1"/>
</dbReference>
<evidence type="ECO:0000313" key="3">
    <source>
        <dbReference type="Proteomes" id="UP000002748"/>
    </source>
</evidence>
<reference evidence="2 3" key="1">
    <citation type="journal article" date="2012" name="Eukaryot. Cell">
        <title>Draft genome sequence of CBS 2479, the standard type strain of Trichosporon asahii.</title>
        <authorList>
            <person name="Yang R.Y."/>
            <person name="Li H.T."/>
            <person name="Zhu H."/>
            <person name="Zhou G.P."/>
            <person name="Wang M."/>
            <person name="Wang L."/>
        </authorList>
    </citation>
    <scope>NUCLEOTIDE SEQUENCE [LARGE SCALE GENOMIC DNA]</scope>
    <source>
        <strain evidence="3">ATCC 90039 / CBS 2479 / JCM 2466 / KCTC 7840 / NCYC 2677 / UAMH 7654</strain>
    </source>
</reference>
<dbReference type="KEGG" id="tasa:A1Q1_06443"/>
<gene>
    <name evidence="2" type="ORF">A1Q1_06443</name>
</gene>
<feature type="compositionally biased region" description="Basic and acidic residues" evidence="1">
    <location>
        <begin position="290"/>
        <end position="314"/>
    </location>
</feature>
<sequence length="581" mass="64039">MAKNYMGPSQYPNYYLSLFASYPDVVKRSAVRSTVSAVLAVMAPDASPLRIMVFMVVEGVLWRPLIGVALEILNLARVDTEHLALDLLVLELCALLLHTEAGVLRLGSNLGSPEKGSEGNKGKHGSDTSHHDERPSHREALEHERRAEGEDTGDNIATGALRRNRTRRPGAVRLGQVREGCDVDAHNGGEEDGNADERRDPVHGRNAREASDEAADEEEDAGDHGGVEARLDAVLRRLAAVHLLLDPVDAEAEDAADANGPVCLADREGRKAESVSEHIRQTCNLGVEDTPTKSDPGREEHDNRLRGEEQQGAEERLAHRDAELDLGHLAAGEVSGSVGRAARLAQLLGLAAENDRIAGLDHDERDDGDEHADNDELDPPHPAPAQALVNLDKHHCRSTKSRSEDGRETERSHRHTALARDEDVGNRAANKRRSQASAEAEDEAGDENCGRVLPQCHHQVEDPEHNNSTDVRPLASELLGQRREEQRGKGEAPAVERDTSLNFELRAPEVVAHRARRDRERRSRVRRNQGVEHGHKCDTQFAREGEVERILLRARREVDPDHTLLLPLLVLWHVSIGAAFW</sequence>
<dbReference type="EMBL" id="ALBS01000332">
    <property type="protein sequence ID" value="EJT45211.1"/>
    <property type="molecule type" value="Genomic_DNA"/>
</dbReference>
<dbReference type="Proteomes" id="UP000002748">
    <property type="component" value="Unassembled WGS sequence"/>
</dbReference>
<dbReference type="GeneID" id="25989955"/>
<dbReference type="AlphaFoldDB" id="J5SE49"/>
<proteinExistence type="predicted"/>
<evidence type="ECO:0000256" key="1">
    <source>
        <dbReference type="SAM" id="MobiDB-lite"/>
    </source>
</evidence>
<feature type="region of interest" description="Disordered" evidence="1">
    <location>
        <begin position="512"/>
        <end position="533"/>
    </location>
</feature>
<feature type="compositionally biased region" description="Basic and acidic residues" evidence="1">
    <location>
        <begin position="179"/>
        <end position="211"/>
    </location>
</feature>
<dbReference type="VEuPathDB" id="FungiDB:A1Q1_06443"/>
<evidence type="ECO:0000313" key="2">
    <source>
        <dbReference type="EMBL" id="EJT45211.1"/>
    </source>
</evidence>
<feature type="compositionally biased region" description="Basic and acidic residues" evidence="1">
    <location>
        <begin position="268"/>
        <end position="280"/>
    </location>
</feature>
<feature type="compositionally biased region" description="Acidic residues" evidence="1">
    <location>
        <begin position="212"/>
        <end position="221"/>
    </location>
</feature>
<feature type="compositionally biased region" description="Basic and acidic residues" evidence="1">
    <location>
        <begin position="115"/>
        <end position="149"/>
    </location>
</feature>
<dbReference type="HOGENOM" id="CLU_469453_0_0_1"/>
<feature type="compositionally biased region" description="Acidic residues" evidence="1">
    <location>
        <begin position="366"/>
        <end position="377"/>
    </location>
</feature>
<comment type="caution">
    <text evidence="2">The sequence shown here is derived from an EMBL/GenBank/DDBJ whole genome shotgun (WGS) entry which is preliminary data.</text>
</comment>